<evidence type="ECO:0000256" key="4">
    <source>
        <dbReference type="ARBA" id="ARBA00023002"/>
    </source>
</evidence>
<proteinExistence type="predicted"/>
<keyword evidence="4" id="KW-0560">Oxidoreductase</keyword>
<keyword evidence="7" id="KW-0520">NAD</keyword>
<evidence type="ECO:0000313" key="9">
    <source>
        <dbReference type="EMBL" id="MBB3066993.1"/>
    </source>
</evidence>
<dbReference type="SUPFAM" id="SSF55961">
    <property type="entry name" value="Bet v1-like"/>
    <property type="match status" value="1"/>
</dbReference>
<keyword evidence="5" id="KW-0408">Iron</keyword>
<dbReference type="Proteomes" id="UP000581135">
    <property type="component" value="Unassembled WGS sequence"/>
</dbReference>
<evidence type="ECO:0000256" key="6">
    <source>
        <dbReference type="ARBA" id="ARBA00023014"/>
    </source>
</evidence>
<reference evidence="9 10" key="1">
    <citation type="submission" date="2020-08" db="EMBL/GenBank/DDBJ databases">
        <title>Genomic Encyclopedia of Type Strains, Phase III (KMG-III): the genomes of soil and plant-associated and newly described type strains.</title>
        <authorList>
            <person name="Whitman W."/>
        </authorList>
    </citation>
    <scope>NUCLEOTIDE SEQUENCE [LARGE SCALE GENOMIC DNA]</scope>
    <source>
        <strain evidence="9 10">CECT 8803</strain>
    </source>
</reference>
<evidence type="ECO:0000256" key="5">
    <source>
        <dbReference type="ARBA" id="ARBA00023004"/>
    </source>
</evidence>
<dbReference type="Gene3D" id="2.102.10.10">
    <property type="entry name" value="Rieske [2Fe-2S] iron-sulphur domain"/>
    <property type="match status" value="1"/>
</dbReference>
<dbReference type="RefSeq" id="WP_183417820.1">
    <property type="nucleotide sequence ID" value="NZ_JACHXA010000013.1"/>
</dbReference>
<dbReference type="PROSITE" id="PS00570">
    <property type="entry name" value="RING_HYDROXYL_ALPHA"/>
    <property type="match status" value="1"/>
</dbReference>
<dbReference type="CDD" id="cd03469">
    <property type="entry name" value="Rieske_RO_Alpha_N"/>
    <property type="match status" value="1"/>
</dbReference>
<accession>A0A839T1H6</accession>
<evidence type="ECO:0000256" key="2">
    <source>
        <dbReference type="ARBA" id="ARBA00022714"/>
    </source>
</evidence>
<dbReference type="PROSITE" id="PS51296">
    <property type="entry name" value="RIESKE"/>
    <property type="match status" value="1"/>
</dbReference>
<dbReference type="PANTHER" id="PTHR43756">
    <property type="entry name" value="CHOLINE MONOOXYGENASE, CHLOROPLASTIC"/>
    <property type="match status" value="1"/>
</dbReference>
<dbReference type="InterPro" id="IPR015879">
    <property type="entry name" value="Ring_hydroxy_dOase_asu_C_dom"/>
</dbReference>
<dbReference type="GO" id="GO:0051537">
    <property type="term" value="F:2 iron, 2 sulfur cluster binding"/>
    <property type="evidence" value="ECO:0007669"/>
    <property type="project" value="UniProtKB-KW"/>
</dbReference>
<evidence type="ECO:0000256" key="7">
    <source>
        <dbReference type="ARBA" id="ARBA00023027"/>
    </source>
</evidence>
<sequence>MLMSGSGDAASGGKVDFSQVNQVLSQASHAPGAVYHDPEIYEREVQLLFKREWLFVAREEEIEKPGDYLALRICNEPVLIARNRSGELNAFYNMCQHRGVEVAEGSGNARSFMCPYHGWVYDLNGALKGAAHMQNSEGFDFKNCRLRSIRLRTWRGNVFICLDPDGRDFDEAIAPFEQDFGFLQTDRCRLANKISLTLNCNWKFVPENIMDFYHVNVLHSGTFGSNFSWDNDGVILRDRGEFSIWYKAGPPTPGGELLLGKMPWMEDRDPSFASHGFMMPNLTIFGRIDCVRPFVAWPLGPHKCEVLVYHLFPEEFFEKPEFQEKIEIYRQYQLKVLNEDSSMMESMQRAMALDTYRPGRMSTLEKPMHHYLNEYNRRILGTDATGAAE</sequence>
<evidence type="ECO:0000256" key="1">
    <source>
        <dbReference type="ARBA" id="ARBA00001962"/>
    </source>
</evidence>
<keyword evidence="2" id="KW-0001">2Fe-2S</keyword>
<evidence type="ECO:0000313" key="10">
    <source>
        <dbReference type="Proteomes" id="UP000581135"/>
    </source>
</evidence>
<gene>
    <name evidence="9" type="ORF">FHR98_003310</name>
</gene>
<dbReference type="Pfam" id="PF00848">
    <property type="entry name" value="Ring_hydroxyl_A"/>
    <property type="match status" value="1"/>
</dbReference>
<evidence type="ECO:0000259" key="8">
    <source>
        <dbReference type="PROSITE" id="PS51296"/>
    </source>
</evidence>
<comment type="cofactor">
    <cofactor evidence="1">
        <name>Fe cation</name>
        <dbReference type="ChEBI" id="CHEBI:24875"/>
    </cofactor>
</comment>
<dbReference type="Gene3D" id="3.90.380.10">
    <property type="entry name" value="Naphthalene 1,2-dioxygenase Alpha Subunit, Chain A, domain 1"/>
    <property type="match status" value="2"/>
</dbReference>
<name>A0A839T1H6_9PROT</name>
<dbReference type="GO" id="GO:0016491">
    <property type="term" value="F:oxidoreductase activity"/>
    <property type="evidence" value="ECO:0007669"/>
    <property type="project" value="UniProtKB-KW"/>
</dbReference>
<dbReference type="EMBL" id="JACHXA010000013">
    <property type="protein sequence ID" value="MBB3066993.1"/>
    <property type="molecule type" value="Genomic_DNA"/>
</dbReference>
<keyword evidence="10" id="KW-1185">Reference proteome</keyword>
<keyword evidence="6" id="KW-0411">Iron-sulfur</keyword>
<comment type="caution">
    <text evidence="9">The sequence shown here is derived from an EMBL/GenBank/DDBJ whole genome shotgun (WGS) entry which is preliminary data.</text>
</comment>
<protein>
    <submittedName>
        <fullName evidence="9">Rieske 2Fe-2S family protein</fullName>
    </submittedName>
</protein>
<feature type="domain" description="Rieske" evidence="8">
    <location>
        <begin position="53"/>
        <end position="160"/>
    </location>
</feature>
<dbReference type="SUPFAM" id="SSF50022">
    <property type="entry name" value="ISP domain"/>
    <property type="match status" value="1"/>
</dbReference>
<dbReference type="InterPro" id="IPR001663">
    <property type="entry name" value="Rng_hydr_dOase-A"/>
</dbReference>
<dbReference type="AlphaFoldDB" id="A0A839T1H6"/>
<dbReference type="InterPro" id="IPR017941">
    <property type="entry name" value="Rieske_2Fe-2S"/>
</dbReference>
<organism evidence="9 10">
    <name type="scientific">Limibacillus halophilus</name>
    <dbReference type="NCBI Taxonomy" id="1579333"/>
    <lineage>
        <taxon>Bacteria</taxon>
        <taxon>Pseudomonadati</taxon>
        <taxon>Pseudomonadota</taxon>
        <taxon>Alphaproteobacteria</taxon>
        <taxon>Rhodospirillales</taxon>
        <taxon>Rhodovibrionaceae</taxon>
        <taxon>Limibacillus</taxon>
    </lineage>
</organism>
<dbReference type="Pfam" id="PF00355">
    <property type="entry name" value="Rieske"/>
    <property type="match status" value="1"/>
</dbReference>
<dbReference type="InterPro" id="IPR015881">
    <property type="entry name" value="ARHD_Rieske_2Fe_2S"/>
</dbReference>
<dbReference type="InterPro" id="IPR036922">
    <property type="entry name" value="Rieske_2Fe-2S_sf"/>
</dbReference>
<dbReference type="PANTHER" id="PTHR43756:SF5">
    <property type="entry name" value="CHOLINE MONOOXYGENASE, CHLOROPLASTIC"/>
    <property type="match status" value="1"/>
</dbReference>
<dbReference type="GO" id="GO:0005506">
    <property type="term" value="F:iron ion binding"/>
    <property type="evidence" value="ECO:0007669"/>
    <property type="project" value="InterPro"/>
</dbReference>
<dbReference type="PRINTS" id="PR00090">
    <property type="entry name" value="RNGDIOXGNASE"/>
</dbReference>
<evidence type="ECO:0000256" key="3">
    <source>
        <dbReference type="ARBA" id="ARBA00022723"/>
    </source>
</evidence>
<dbReference type="CDD" id="cd00680">
    <property type="entry name" value="RHO_alpha_C"/>
    <property type="match status" value="1"/>
</dbReference>
<keyword evidence="3" id="KW-0479">Metal-binding</keyword>